<evidence type="ECO:0000256" key="5">
    <source>
        <dbReference type="ARBA" id="ARBA00023054"/>
    </source>
</evidence>
<organism evidence="11 12">
    <name type="scientific">Aplosporella prunicola CBS 121167</name>
    <dbReference type="NCBI Taxonomy" id="1176127"/>
    <lineage>
        <taxon>Eukaryota</taxon>
        <taxon>Fungi</taxon>
        <taxon>Dikarya</taxon>
        <taxon>Ascomycota</taxon>
        <taxon>Pezizomycotina</taxon>
        <taxon>Dothideomycetes</taxon>
        <taxon>Dothideomycetes incertae sedis</taxon>
        <taxon>Botryosphaeriales</taxon>
        <taxon>Aplosporellaceae</taxon>
        <taxon>Aplosporella</taxon>
    </lineage>
</organism>
<dbReference type="InterPro" id="IPR024461">
    <property type="entry name" value="CCDC90-like"/>
</dbReference>
<keyword evidence="7 10" id="KW-0472">Membrane</keyword>
<evidence type="ECO:0000313" key="11">
    <source>
        <dbReference type="EMBL" id="KAF2146156.1"/>
    </source>
</evidence>
<evidence type="ECO:0000256" key="9">
    <source>
        <dbReference type="SAM" id="MobiDB-lite"/>
    </source>
</evidence>
<feature type="region of interest" description="Disordered" evidence="9">
    <location>
        <begin position="229"/>
        <end position="251"/>
    </location>
</feature>
<dbReference type="Gene3D" id="1.20.5.340">
    <property type="match status" value="1"/>
</dbReference>
<comment type="subcellular location">
    <subcellularLocation>
        <location evidence="2">Membrane</location>
    </subcellularLocation>
    <subcellularLocation>
        <location evidence="1">Mitochondrion</location>
    </subcellularLocation>
</comment>
<reference evidence="11" key="1">
    <citation type="journal article" date="2020" name="Stud. Mycol.">
        <title>101 Dothideomycetes genomes: a test case for predicting lifestyles and emergence of pathogens.</title>
        <authorList>
            <person name="Haridas S."/>
            <person name="Albert R."/>
            <person name="Binder M."/>
            <person name="Bloem J."/>
            <person name="Labutti K."/>
            <person name="Salamov A."/>
            <person name="Andreopoulos B."/>
            <person name="Baker S."/>
            <person name="Barry K."/>
            <person name="Bills G."/>
            <person name="Bluhm B."/>
            <person name="Cannon C."/>
            <person name="Castanera R."/>
            <person name="Culley D."/>
            <person name="Daum C."/>
            <person name="Ezra D."/>
            <person name="Gonzalez J."/>
            <person name="Henrissat B."/>
            <person name="Kuo A."/>
            <person name="Liang C."/>
            <person name="Lipzen A."/>
            <person name="Lutzoni F."/>
            <person name="Magnuson J."/>
            <person name="Mondo S."/>
            <person name="Nolan M."/>
            <person name="Ohm R."/>
            <person name="Pangilinan J."/>
            <person name="Park H.-J."/>
            <person name="Ramirez L."/>
            <person name="Alfaro M."/>
            <person name="Sun H."/>
            <person name="Tritt A."/>
            <person name="Yoshinaga Y."/>
            <person name="Zwiers L.-H."/>
            <person name="Turgeon B."/>
            <person name="Goodwin S."/>
            <person name="Spatafora J."/>
            <person name="Crous P."/>
            <person name="Grigoriev I."/>
        </authorList>
    </citation>
    <scope>NUCLEOTIDE SEQUENCE</scope>
    <source>
        <strain evidence="11">CBS 121167</strain>
    </source>
</reference>
<dbReference type="PANTHER" id="PTHR14360">
    <property type="entry name" value="PROTEIN FMP32, MITOCHONDRIAL"/>
    <property type="match status" value="1"/>
</dbReference>
<dbReference type="RefSeq" id="XP_033401868.1">
    <property type="nucleotide sequence ID" value="XM_033544684.1"/>
</dbReference>
<evidence type="ECO:0000256" key="7">
    <source>
        <dbReference type="ARBA" id="ARBA00023136"/>
    </source>
</evidence>
<dbReference type="OrthoDB" id="5424147at2759"/>
<evidence type="ECO:0000256" key="6">
    <source>
        <dbReference type="ARBA" id="ARBA00023128"/>
    </source>
</evidence>
<name>A0A6A6BPY9_9PEZI</name>
<evidence type="ECO:0008006" key="13">
    <source>
        <dbReference type="Google" id="ProtNLM"/>
    </source>
</evidence>
<dbReference type="GO" id="GO:0016020">
    <property type="term" value="C:membrane"/>
    <property type="evidence" value="ECO:0007669"/>
    <property type="project" value="UniProtKB-SubCell"/>
</dbReference>
<keyword evidence="4 10" id="KW-1133">Transmembrane helix</keyword>
<dbReference type="PANTHER" id="PTHR14360:SF12">
    <property type="entry name" value="MOZ PROTEIN REPRESENTS A CHROMATIN-ASSOCIATED ACETYLTRANSFERASE"/>
    <property type="match status" value="1"/>
</dbReference>
<feature type="transmembrane region" description="Helical" evidence="10">
    <location>
        <begin position="177"/>
        <end position="199"/>
    </location>
</feature>
<gene>
    <name evidence="11" type="ORF">K452DRAFT_324186</name>
</gene>
<accession>A0A6A6BPY9</accession>
<evidence type="ECO:0000256" key="2">
    <source>
        <dbReference type="ARBA" id="ARBA00004370"/>
    </source>
</evidence>
<dbReference type="EMBL" id="ML995476">
    <property type="protein sequence ID" value="KAF2146156.1"/>
    <property type="molecule type" value="Genomic_DNA"/>
</dbReference>
<evidence type="ECO:0000256" key="10">
    <source>
        <dbReference type="SAM" id="Phobius"/>
    </source>
</evidence>
<protein>
    <recommendedName>
        <fullName evidence="13">DUF1640 domain-containing protein</fullName>
    </recommendedName>
</protein>
<sequence>MPAPTGRPPHLTTPPYVHHFDTWSLVKQLEGSGFSARQSVSVMKAIRGILGDNLDVARDGLVGKSDVENETYLFRAACSELQTEVENNRKAENERMSTQRNQLQHEVDILTQRLDQDCSNMKEELKGMFDDRKMTVRMEQRAMESKIQELNYKITVALNSDARSEVEGLRWTITRRAVTAIVIVAASILSTLNYSSYMTRTQEQERKKMSEALQEGGLAGLADAHASTVGQVHSSSSGAGKGSSSVVGSGGMSGGVTGGGVSGYGNVEAVMKALEGEGAGDGVMVSEGGVSLG</sequence>
<keyword evidence="5 8" id="KW-0175">Coiled coil</keyword>
<keyword evidence="3 10" id="KW-0812">Transmembrane</keyword>
<evidence type="ECO:0000256" key="4">
    <source>
        <dbReference type="ARBA" id="ARBA00022989"/>
    </source>
</evidence>
<feature type="compositionally biased region" description="Low complexity" evidence="9">
    <location>
        <begin position="232"/>
        <end position="247"/>
    </location>
</feature>
<evidence type="ECO:0000256" key="8">
    <source>
        <dbReference type="SAM" id="Coils"/>
    </source>
</evidence>
<keyword evidence="6" id="KW-0496">Mitochondrion</keyword>
<feature type="coiled-coil region" evidence="8">
    <location>
        <begin position="81"/>
        <end position="113"/>
    </location>
</feature>
<dbReference type="Pfam" id="PF07798">
    <property type="entry name" value="CCDC90-like"/>
    <property type="match status" value="1"/>
</dbReference>
<dbReference type="GO" id="GO:0005739">
    <property type="term" value="C:mitochondrion"/>
    <property type="evidence" value="ECO:0007669"/>
    <property type="project" value="UniProtKB-SubCell"/>
</dbReference>
<dbReference type="GeneID" id="54302180"/>
<dbReference type="AlphaFoldDB" id="A0A6A6BPY9"/>
<dbReference type="Proteomes" id="UP000799438">
    <property type="component" value="Unassembled WGS sequence"/>
</dbReference>
<evidence type="ECO:0000256" key="3">
    <source>
        <dbReference type="ARBA" id="ARBA00022692"/>
    </source>
</evidence>
<proteinExistence type="predicted"/>
<evidence type="ECO:0000313" key="12">
    <source>
        <dbReference type="Proteomes" id="UP000799438"/>
    </source>
</evidence>
<keyword evidence="12" id="KW-1185">Reference proteome</keyword>
<evidence type="ECO:0000256" key="1">
    <source>
        <dbReference type="ARBA" id="ARBA00004173"/>
    </source>
</evidence>